<dbReference type="EMBL" id="UFSP01000001">
    <property type="protein sequence ID" value="SSY93866.1"/>
    <property type="molecule type" value="Genomic_DNA"/>
</dbReference>
<dbReference type="HAMAP" id="MF_02071">
    <property type="entry name" value="RlpA"/>
    <property type="match status" value="1"/>
</dbReference>
<dbReference type="InterPro" id="IPR012997">
    <property type="entry name" value="RplA"/>
</dbReference>
<dbReference type="EC" id="4.2.2.-" evidence="4"/>
<dbReference type="CDD" id="cd22268">
    <property type="entry name" value="DPBB_RlpA-like"/>
    <property type="match status" value="1"/>
</dbReference>
<dbReference type="STRING" id="732.ADJ80_00170"/>
<organism evidence="7 8">
    <name type="scientific">Aggregatibacter aphrophilus</name>
    <name type="common">Haemophilus aphrophilus</name>
    <dbReference type="NCBI Taxonomy" id="732"/>
    <lineage>
        <taxon>Bacteria</taxon>
        <taxon>Pseudomonadati</taxon>
        <taxon>Pseudomonadota</taxon>
        <taxon>Gammaproteobacteria</taxon>
        <taxon>Pasteurellales</taxon>
        <taxon>Pasteurellaceae</taxon>
        <taxon>Aggregatibacter</taxon>
    </lineage>
</organism>
<dbReference type="GeneID" id="49636616"/>
<dbReference type="InterPro" id="IPR009009">
    <property type="entry name" value="RlpA-like_DPBB"/>
</dbReference>
<dbReference type="InterPro" id="IPR007730">
    <property type="entry name" value="SPOR-like_dom"/>
</dbReference>
<feature type="signal peptide" evidence="4">
    <location>
        <begin position="1"/>
        <end position="24"/>
    </location>
</feature>
<name>A0A336N4K3_AGGAP</name>
<protein>
    <recommendedName>
        <fullName evidence="4">Endolytic peptidoglycan transglycosylase RlpA</fullName>
        <ecNumber evidence="4">4.2.2.-</ecNumber>
    </recommendedName>
</protein>
<dbReference type="InterPro" id="IPR036908">
    <property type="entry name" value="RlpA-like_sf"/>
</dbReference>
<comment type="similarity">
    <text evidence="4 5">Belongs to the RlpA family.</text>
</comment>
<feature type="domain" description="SPOR" evidence="6">
    <location>
        <begin position="216"/>
        <end position="291"/>
    </location>
</feature>
<dbReference type="Pfam" id="PF05036">
    <property type="entry name" value="SPOR"/>
    <property type="match status" value="1"/>
</dbReference>
<dbReference type="GO" id="GO:0009279">
    <property type="term" value="C:cell outer membrane"/>
    <property type="evidence" value="ECO:0007669"/>
    <property type="project" value="TreeGrafter"/>
</dbReference>
<dbReference type="Proteomes" id="UP000253728">
    <property type="component" value="Unassembled WGS sequence"/>
</dbReference>
<evidence type="ECO:0000256" key="1">
    <source>
        <dbReference type="ARBA" id="ARBA00022729"/>
    </source>
</evidence>
<dbReference type="GO" id="GO:0071555">
    <property type="term" value="P:cell wall organization"/>
    <property type="evidence" value="ECO:0007669"/>
    <property type="project" value="UniProtKB-KW"/>
</dbReference>
<evidence type="ECO:0000256" key="2">
    <source>
        <dbReference type="ARBA" id="ARBA00023239"/>
    </source>
</evidence>
<dbReference type="GO" id="GO:0042834">
    <property type="term" value="F:peptidoglycan binding"/>
    <property type="evidence" value="ECO:0007669"/>
    <property type="project" value="InterPro"/>
</dbReference>
<dbReference type="PANTHER" id="PTHR34183:SF1">
    <property type="entry name" value="ENDOLYTIC PEPTIDOGLYCAN TRANSGLYCOSYLASE RLPA"/>
    <property type="match status" value="1"/>
</dbReference>
<dbReference type="Pfam" id="PF03330">
    <property type="entry name" value="DPBB_1"/>
    <property type="match status" value="1"/>
</dbReference>
<reference evidence="7 8" key="1">
    <citation type="submission" date="2018-06" db="EMBL/GenBank/DDBJ databases">
        <authorList>
            <consortium name="Pathogen Informatics"/>
            <person name="Doyle S."/>
        </authorList>
    </citation>
    <scope>NUCLEOTIDE SEQUENCE [LARGE SCALE GENOMIC DNA]</scope>
    <source>
        <strain evidence="7 8">NCTC5908</strain>
    </source>
</reference>
<dbReference type="Gene3D" id="3.30.70.1070">
    <property type="entry name" value="Sporulation related repeat"/>
    <property type="match status" value="1"/>
</dbReference>
<dbReference type="SUPFAM" id="SSF110997">
    <property type="entry name" value="Sporulation related repeat"/>
    <property type="match status" value="1"/>
</dbReference>
<evidence type="ECO:0000256" key="4">
    <source>
        <dbReference type="HAMAP-Rule" id="MF_02071"/>
    </source>
</evidence>
<dbReference type="PANTHER" id="PTHR34183">
    <property type="entry name" value="ENDOLYTIC PEPTIDOGLYCAN TRANSGLYCOSYLASE RLPA"/>
    <property type="match status" value="1"/>
</dbReference>
<keyword evidence="3 4" id="KW-0961">Cell wall biogenesis/degradation</keyword>
<evidence type="ECO:0000313" key="7">
    <source>
        <dbReference type="EMBL" id="SSY93866.1"/>
    </source>
</evidence>
<gene>
    <name evidence="4" type="primary">rlpA</name>
    <name evidence="7" type="ORF">NCTC5908_00586</name>
</gene>
<dbReference type="PROSITE" id="PS51724">
    <property type="entry name" value="SPOR"/>
    <property type="match status" value="1"/>
</dbReference>
<comment type="function">
    <text evidence="4">Lytic transglycosylase with a strong preference for naked glycan strands that lack stem peptides.</text>
</comment>
<dbReference type="AlphaFoldDB" id="A0A336N4K3"/>
<keyword evidence="2 4" id="KW-0456">Lyase</keyword>
<dbReference type="GO" id="GO:0008932">
    <property type="term" value="F:lytic endotransglycosylase activity"/>
    <property type="evidence" value="ECO:0007669"/>
    <property type="project" value="UniProtKB-UniRule"/>
</dbReference>
<sequence precursor="true">MNLKQTVNYIIILFSFCTALSVQAETKKLYGIEGPSLTYRPMSATSQTYNVKGETYTTRSHQTAKNYSKQGIASYYHHKFNGRKTSNGDIYDSTLYTAAHKTLPLNSYAVVTNMYNQRKVIVRINDRGPFAKDRIIDLSHAAAKEIGIVNYGMGLVKVEALHVDANGELSGAGVSTLAKSSKTEEGLQRLKDNSEAATFMSTSSKANTKFIRGSNAVNVERYEIKMVNVASRQNAEQIIKELALENVKAEIAAHGKKYNIHLGPFNSKAEITELKTQLRRLNHSEPLIVYSYNK</sequence>
<dbReference type="NCBIfam" id="TIGR00413">
    <property type="entry name" value="rlpA"/>
    <property type="match status" value="1"/>
</dbReference>
<dbReference type="SUPFAM" id="SSF50685">
    <property type="entry name" value="Barwin-like endoglucanases"/>
    <property type="match status" value="1"/>
</dbReference>
<accession>A0A336N4K3</accession>
<dbReference type="InterPro" id="IPR036680">
    <property type="entry name" value="SPOR-like_sf"/>
</dbReference>
<feature type="chain" id="PRO_5017091923" description="Endolytic peptidoglycan transglycosylase RlpA" evidence="4">
    <location>
        <begin position="25"/>
        <end position="294"/>
    </location>
</feature>
<evidence type="ECO:0000313" key="8">
    <source>
        <dbReference type="Proteomes" id="UP000253728"/>
    </source>
</evidence>
<proteinExistence type="inferred from homology"/>
<dbReference type="RefSeq" id="WP_005704541.1">
    <property type="nucleotide sequence ID" value="NZ_JAWFRY010000021.1"/>
</dbReference>
<dbReference type="InterPro" id="IPR034718">
    <property type="entry name" value="RlpA"/>
</dbReference>
<evidence type="ECO:0000256" key="5">
    <source>
        <dbReference type="RuleBase" id="RU003495"/>
    </source>
</evidence>
<dbReference type="GO" id="GO:0000270">
    <property type="term" value="P:peptidoglycan metabolic process"/>
    <property type="evidence" value="ECO:0007669"/>
    <property type="project" value="UniProtKB-UniRule"/>
</dbReference>
<keyword evidence="1 4" id="KW-0732">Signal</keyword>
<evidence type="ECO:0000256" key="3">
    <source>
        <dbReference type="ARBA" id="ARBA00023316"/>
    </source>
</evidence>
<dbReference type="Gene3D" id="2.40.40.10">
    <property type="entry name" value="RlpA-like domain"/>
    <property type="match status" value="1"/>
</dbReference>
<evidence type="ECO:0000259" key="6">
    <source>
        <dbReference type="PROSITE" id="PS51724"/>
    </source>
</evidence>